<gene>
    <name evidence="1" type="ORF">Y1Q_0014575</name>
</gene>
<dbReference type="EMBL" id="AKHW03000487">
    <property type="protein sequence ID" value="KYO47038.1"/>
    <property type="molecule type" value="Genomic_DNA"/>
</dbReference>
<organism evidence="1 2">
    <name type="scientific">Alligator mississippiensis</name>
    <name type="common">American alligator</name>
    <dbReference type="NCBI Taxonomy" id="8496"/>
    <lineage>
        <taxon>Eukaryota</taxon>
        <taxon>Metazoa</taxon>
        <taxon>Chordata</taxon>
        <taxon>Craniata</taxon>
        <taxon>Vertebrata</taxon>
        <taxon>Euteleostomi</taxon>
        <taxon>Archelosauria</taxon>
        <taxon>Archosauria</taxon>
        <taxon>Crocodylia</taxon>
        <taxon>Alligatoridae</taxon>
        <taxon>Alligatorinae</taxon>
        <taxon>Alligator</taxon>
    </lineage>
</organism>
<evidence type="ECO:0000313" key="2">
    <source>
        <dbReference type="Proteomes" id="UP000050525"/>
    </source>
</evidence>
<protein>
    <submittedName>
        <fullName evidence="1">Uncharacterized protein</fullName>
    </submittedName>
</protein>
<evidence type="ECO:0000313" key="1">
    <source>
        <dbReference type="EMBL" id="KYO47038.1"/>
    </source>
</evidence>
<keyword evidence="2" id="KW-1185">Reference proteome</keyword>
<dbReference type="AlphaFoldDB" id="A0A151PDG5"/>
<sequence length="75" mass="8024">MHATGLDGALHSSKVASDLDCSHLALEFPLPSVHHVAWAHPYTSHCLPSVSCLERFAAVAGRGGSGFLLLRQLYI</sequence>
<comment type="caution">
    <text evidence="1">The sequence shown here is derived from an EMBL/GenBank/DDBJ whole genome shotgun (WGS) entry which is preliminary data.</text>
</comment>
<dbReference type="Proteomes" id="UP000050525">
    <property type="component" value="Unassembled WGS sequence"/>
</dbReference>
<name>A0A151PDG5_ALLMI</name>
<accession>A0A151PDG5</accession>
<proteinExistence type="predicted"/>
<reference evidence="1 2" key="1">
    <citation type="journal article" date="2012" name="Genome Biol.">
        <title>Sequencing three crocodilian genomes to illuminate the evolution of archosaurs and amniotes.</title>
        <authorList>
            <person name="St John J.A."/>
            <person name="Braun E.L."/>
            <person name="Isberg S.R."/>
            <person name="Miles L.G."/>
            <person name="Chong A.Y."/>
            <person name="Gongora J."/>
            <person name="Dalzell P."/>
            <person name="Moran C."/>
            <person name="Bed'hom B."/>
            <person name="Abzhanov A."/>
            <person name="Burgess S.C."/>
            <person name="Cooksey A.M."/>
            <person name="Castoe T.A."/>
            <person name="Crawford N.G."/>
            <person name="Densmore L.D."/>
            <person name="Drew J.C."/>
            <person name="Edwards S.V."/>
            <person name="Faircloth B.C."/>
            <person name="Fujita M.K."/>
            <person name="Greenwold M.J."/>
            <person name="Hoffmann F.G."/>
            <person name="Howard J.M."/>
            <person name="Iguchi T."/>
            <person name="Janes D.E."/>
            <person name="Khan S.Y."/>
            <person name="Kohno S."/>
            <person name="de Koning A.J."/>
            <person name="Lance S.L."/>
            <person name="McCarthy F.M."/>
            <person name="McCormack J.E."/>
            <person name="Merchant M.E."/>
            <person name="Peterson D.G."/>
            <person name="Pollock D.D."/>
            <person name="Pourmand N."/>
            <person name="Raney B.J."/>
            <person name="Roessler K.A."/>
            <person name="Sanford J.R."/>
            <person name="Sawyer R.H."/>
            <person name="Schmidt C.J."/>
            <person name="Triplett E.W."/>
            <person name="Tuberville T.D."/>
            <person name="Venegas-Anaya M."/>
            <person name="Howard J.T."/>
            <person name="Jarvis E.D."/>
            <person name="Guillette L.J.Jr."/>
            <person name="Glenn T.C."/>
            <person name="Green R.E."/>
            <person name="Ray D.A."/>
        </authorList>
    </citation>
    <scope>NUCLEOTIDE SEQUENCE [LARGE SCALE GENOMIC DNA]</scope>
    <source>
        <strain evidence="1">KSC_2009_1</strain>
    </source>
</reference>